<keyword evidence="12" id="KW-1185">Reference proteome</keyword>
<dbReference type="Proteomes" id="UP000015347">
    <property type="component" value="Unassembled WGS sequence"/>
</dbReference>
<sequence length="163" mass="18050">MTLKSLTRRLAEVCERSAAVIFAAVCILNFSQVFGRYMLGSSLTWAEEIMRYSMLWVMMLGGTAAIYRGDRMAVDTILDMLSERYRHLVRSALFGVAGLFCALLVWFGWPAALANARQSAAASGLPMVVPYLALPIGGTLMIIEIALCWASGFEDTRFDEEAY</sequence>
<proteinExistence type="inferred from homology"/>
<evidence type="ECO:0000313" key="11">
    <source>
        <dbReference type="EMBL" id="EPX85246.1"/>
    </source>
</evidence>
<comment type="subcellular location">
    <subcellularLocation>
        <location evidence="1 9">Cell inner membrane</location>
        <topology evidence="1 9">Multi-pass membrane protein</topology>
    </subcellularLocation>
</comment>
<keyword evidence="5 9" id="KW-0812">Transmembrane</keyword>
<dbReference type="GO" id="GO:0022857">
    <property type="term" value="F:transmembrane transporter activity"/>
    <property type="evidence" value="ECO:0007669"/>
    <property type="project" value="UniProtKB-UniRule"/>
</dbReference>
<keyword evidence="3" id="KW-1003">Cell membrane</keyword>
<reference evidence="12" key="1">
    <citation type="journal article" date="2014" name="Stand. Genomic Sci.">
        <title>Genome sequence of the exopolysaccharide-producing Salipiger mucosus type strain (DSM 16094(T)), a moderately halophilic member of the Roseobacter clade.</title>
        <authorList>
            <person name="Riedel T."/>
            <person name="Spring S."/>
            <person name="Fiebig A."/>
            <person name="Petersen J."/>
            <person name="Kyrpides N.C."/>
            <person name="Goker M."/>
            <person name="Klenk H.P."/>
        </authorList>
    </citation>
    <scope>NUCLEOTIDE SEQUENCE [LARGE SCALE GENOMIC DNA]</scope>
    <source>
        <strain evidence="12">DSM 16094</strain>
    </source>
</reference>
<dbReference type="GO" id="GO:0015740">
    <property type="term" value="P:C4-dicarboxylate transport"/>
    <property type="evidence" value="ECO:0007669"/>
    <property type="project" value="TreeGrafter"/>
</dbReference>
<evidence type="ECO:0000256" key="6">
    <source>
        <dbReference type="ARBA" id="ARBA00022989"/>
    </source>
</evidence>
<evidence type="ECO:0000256" key="4">
    <source>
        <dbReference type="ARBA" id="ARBA00022519"/>
    </source>
</evidence>
<feature type="transmembrane region" description="Helical" evidence="9">
    <location>
        <begin position="129"/>
        <end position="150"/>
    </location>
</feature>
<dbReference type="HOGENOM" id="CLU_086356_3_6_5"/>
<protein>
    <recommendedName>
        <fullName evidence="9">TRAP transporter small permease protein</fullName>
    </recommendedName>
</protein>
<dbReference type="GO" id="GO:0005886">
    <property type="term" value="C:plasma membrane"/>
    <property type="evidence" value="ECO:0007669"/>
    <property type="project" value="UniProtKB-SubCell"/>
</dbReference>
<dbReference type="AlphaFoldDB" id="S9QV30"/>
<comment type="similarity">
    <text evidence="8 9">Belongs to the TRAP transporter small permease family.</text>
</comment>
<organism evidence="11 12">
    <name type="scientific">Salipiger mucosus DSM 16094</name>
    <dbReference type="NCBI Taxonomy" id="1123237"/>
    <lineage>
        <taxon>Bacteria</taxon>
        <taxon>Pseudomonadati</taxon>
        <taxon>Pseudomonadota</taxon>
        <taxon>Alphaproteobacteria</taxon>
        <taxon>Rhodobacterales</taxon>
        <taxon>Roseobacteraceae</taxon>
        <taxon>Salipiger</taxon>
    </lineage>
</organism>
<dbReference type="EMBL" id="APVH01000009">
    <property type="protein sequence ID" value="EPX85246.1"/>
    <property type="molecule type" value="Genomic_DNA"/>
</dbReference>
<evidence type="ECO:0000256" key="9">
    <source>
        <dbReference type="RuleBase" id="RU369079"/>
    </source>
</evidence>
<evidence type="ECO:0000256" key="2">
    <source>
        <dbReference type="ARBA" id="ARBA00022448"/>
    </source>
</evidence>
<feature type="transmembrane region" description="Helical" evidence="9">
    <location>
        <begin position="20"/>
        <end position="37"/>
    </location>
</feature>
<comment type="function">
    <text evidence="9">Part of the tripartite ATP-independent periplasmic (TRAP) transport system.</text>
</comment>
<gene>
    <name evidence="11" type="ORF">Salmuc_02625</name>
</gene>
<feature type="transmembrane region" description="Helical" evidence="9">
    <location>
        <begin position="49"/>
        <end position="67"/>
    </location>
</feature>
<comment type="caution">
    <text evidence="11">The sequence shown here is derived from an EMBL/GenBank/DDBJ whole genome shotgun (WGS) entry which is preliminary data.</text>
</comment>
<evidence type="ECO:0000256" key="7">
    <source>
        <dbReference type="ARBA" id="ARBA00023136"/>
    </source>
</evidence>
<evidence type="ECO:0000313" key="12">
    <source>
        <dbReference type="Proteomes" id="UP000015347"/>
    </source>
</evidence>
<keyword evidence="7 9" id="KW-0472">Membrane</keyword>
<comment type="subunit">
    <text evidence="9">The complex comprises the extracytoplasmic solute receptor protein and the two transmembrane proteins.</text>
</comment>
<feature type="domain" description="Tripartite ATP-independent periplasmic transporters DctQ component" evidence="10">
    <location>
        <begin position="26"/>
        <end position="146"/>
    </location>
</feature>
<dbReference type="InterPro" id="IPR007387">
    <property type="entry name" value="TRAP_DctQ"/>
</dbReference>
<keyword evidence="4 9" id="KW-0997">Cell inner membrane</keyword>
<name>S9QV30_9RHOB</name>
<dbReference type="STRING" id="1123237.Salmuc_02625"/>
<feature type="transmembrane region" description="Helical" evidence="9">
    <location>
        <begin position="88"/>
        <end position="109"/>
    </location>
</feature>
<evidence type="ECO:0000256" key="1">
    <source>
        <dbReference type="ARBA" id="ARBA00004429"/>
    </source>
</evidence>
<evidence type="ECO:0000259" key="10">
    <source>
        <dbReference type="Pfam" id="PF04290"/>
    </source>
</evidence>
<evidence type="ECO:0000256" key="3">
    <source>
        <dbReference type="ARBA" id="ARBA00022475"/>
    </source>
</evidence>
<dbReference type="InterPro" id="IPR055348">
    <property type="entry name" value="DctQ"/>
</dbReference>
<dbReference type="eggNOG" id="COG3090">
    <property type="taxonomic scope" value="Bacteria"/>
</dbReference>
<keyword evidence="6 9" id="KW-1133">Transmembrane helix</keyword>
<dbReference type="PANTHER" id="PTHR35011">
    <property type="entry name" value="2,3-DIKETO-L-GULONATE TRAP TRANSPORTER SMALL PERMEASE PROTEIN YIAM"/>
    <property type="match status" value="1"/>
</dbReference>
<dbReference type="PANTHER" id="PTHR35011:SF2">
    <property type="entry name" value="2,3-DIKETO-L-GULONATE TRAP TRANSPORTER SMALL PERMEASE PROTEIN YIAM"/>
    <property type="match status" value="1"/>
</dbReference>
<dbReference type="Pfam" id="PF04290">
    <property type="entry name" value="DctQ"/>
    <property type="match status" value="1"/>
</dbReference>
<evidence type="ECO:0000256" key="8">
    <source>
        <dbReference type="ARBA" id="ARBA00038436"/>
    </source>
</evidence>
<dbReference type="RefSeq" id="WP_020039814.1">
    <property type="nucleotide sequence ID" value="NZ_KE557273.1"/>
</dbReference>
<evidence type="ECO:0000256" key="5">
    <source>
        <dbReference type="ARBA" id="ARBA00022692"/>
    </source>
</evidence>
<keyword evidence="2 9" id="KW-0813">Transport</keyword>
<accession>S9QV30</accession>